<keyword evidence="2" id="KW-0418">Kinase</keyword>
<evidence type="ECO:0000313" key="3">
    <source>
        <dbReference type="Proteomes" id="UP000219559"/>
    </source>
</evidence>
<dbReference type="SUPFAM" id="SSF53448">
    <property type="entry name" value="Nucleotide-diphospho-sugar transferases"/>
    <property type="match status" value="1"/>
</dbReference>
<dbReference type="InterPro" id="IPR029044">
    <property type="entry name" value="Nucleotide-diphossugar_trans"/>
</dbReference>
<feature type="domain" description="DUF4301" evidence="1">
    <location>
        <begin position="6"/>
        <end position="508"/>
    </location>
</feature>
<dbReference type="OrthoDB" id="5572060at2"/>
<organism evidence="2 3">
    <name type="scientific">Sediminicola luteus</name>
    <dbReference type="NCBI Taxonomy" id="319238"/>
    <lineage>
        <taxon>Bacteria</taxon>
        <taxon>Pseudomonadati</taxon>
        <taxon>Bacteroidota</taxon>
        <taxon>Flavobacteriia</taxon>
        <taxon>Flavobacteriales</taxon>
        <taxon>Flavobacteriaceae</taxon>
        <taxon>Sediminicola</taxon>
    </lineage>
</organism>
<dbReference type="EMBL" id="NBWU01000007">
    <property type="protein sequence ID" value="PCE62749.1"/>
    <property type="molecule type" value="Genomic_DNA"/>
</dbReference>
<dbReference type="InterPro" id="IPR025393">
    <property type="entry name" value="DUF4301"/>
</dbReference>
<dbReference type="RefSeq" id="WP_097440858.1">
    <property type="nucleotide sequence ID" value="NZ_KZ300477.1"/>
</dbReference>
<evidence type="ECO:0000313" key="2">
    <source>
        <dbReference type="EMBL" id="PCE62749.1"/>
    </source>
</evidence>
<sequence length="510" mass="56892">MNLTPDQLQQLKQKGISQEKVQQQIDTFTKGIPFVNLKAAATVGEGILRFTENEEQDLVHFFDTEAQNKALLKFVPASGAASRMFKACFNFLEAFDPEQENLEAYLDRSGDTAMKAFFDGWERFPFYGTIQDKLAAKNLSPDQNAQAFVAEMLLENGLDFGQLPKGLLPFHQYKTESVTPFEEHLKEAVHYSASKGQASVHFTISPQHQSGFEAEERSASKKIGEQTNTKFQIGYSFQKPSTDTLAVNMDNTPFQNPDGSLLFRPGGHGALIENLNEQDADIVFIKNIDNVMVDGKSDAMARSKKILAAHLLLLQQKAFDYATLLEKGENADLETLIRFITDELNVCLPDGFKVWGKSNQLEFIGKMLNRPIRVCGMVKNEGEPGGGPFWIEKENGQVSLQIIESAQIDSSNAGQYAILQNATHFNPVDLVCGIRNHKGEKYDLMQFVDHEQGFITEKTKAGKSLKALELPGLWNGAMAFWNTIFVEVPLLTFNPVKTVNDLLKPAHQAD</sequence>
<evidence type="ECO:0000259" key="1">
    <source>
        <dbReference type="Pfam" id="PF14134"/>
    </source>
</evidence>
<reference evidence="2 3" key="1">
    <citation type="submission" date="2017-04" db="EMBL/GenBank/DDBJ databases">
        <title>A new member of the family Flavobacteriaceae isolated from ascidians.</title>
        <authorList>
            <person name="Chen L."/>
        </authorList>
    </citation>
    <scope>NUCLEOTIDE SEQUENCE [LARGE SCALE GENOMIC DNA]</scope>
    <source>
        <strain evidence="2 3">HQA918</strain>
    </source>
</reference>
<dbReference type="Pfam" id="PF14134">
    <property type="entry name" value="DUF4301"/>
    <property type="match status" value="1"/>
</dbReference>
<keyword evidence="2" id="KW-0808">Transferase</keyword>
<keyword evidence="3" id="KW-1185">Reference proteome</keyword>
<name>A0A2A4G197_9FLAO</name>
<dbReference type="Proteomes" id="UP000219559">
    <property type="component" value="Unassembled WGS sequence"/>
</dbReference>
<protein>
    <submittedName>
        <fullName evidence="2">NAD metabolism ATPase/kinase</fullName>
    </submittedName>
</protein>
<comment type="caution">
    <text evidence="2">The sequence shown here is derived from an EMBL/GenBank/DDBJ whole genome shotgun (WGS) entry which is preliminary data.</text>
</comment>
<dbReference type="GO" id="GO:0016301">
    <property type="term" value="F:kinase activity"/>
    <property type="evidence" value="ECO:0007669"/>
    <property type="project" value="UniProtKB-KW"/>
</dbReference>
<accession>A0A2A4G197</accession>
<proteinExistence type="predicted"/>
<gene>
    <name evidence="2" type="ORF">B7P33_15775</name>
</gene>
<dbReference type="AlphaFoldDB" id="A0A2A4G197"/>